<evidence type="ECO:0000313" key="3">
    <source>
        <dbReference type="WBParaSite" id="Smp_348300.1"/>
    </source>
</evidence>
<sequence length="65" mass="7588">MNLSCLLLVNLFHLLLPVSICHSIDLTKLSLSRRLYEIKNSLMNFDEQIFYQKSQFVKVLSKLST</sequence>
<reference evidence="3" key="2">
    <citation type="submission" date="2022-10" db="UniProtKB">
        <authorList>
            <consortium name="WormBaseParasite"/>
        </authorList>
    </citation>
    <scope>IDENTIFICATION</scope>
    <source>
        <strain evidence="3">Puerto Rican</strain>
    </source>
</reference>
<accession>A0A913KUS8</accession>
<feature type="signal peptide" evidence="1">
    <location>
        <begin position="1"/>
        <end position="21"/>
    </location>
</feature>
<evidence type="ECO:0000256" key="1">
    <source>
        <dbReference type="SAM" id="SignalP"/>
    </source>
</evidence>
<reference evidence="2" key="1">
    <citation type="journal article" date="2012" name="PLoS Negl. Trop. Dis.">
        <title>A systematically improved high quality genome and transcriptome of the human blood fluke Schistosoma mansoni.</title>
        <authorList>
            <person name="Protasio A.V."/>
            <person name="Tsai I.J."/>
            <person name="Babbage A."/>
            <person name="Nichol S."/>
            <person name="Hunt M."/>
            <person name="Aslett M.A."/>
            <person name="De Silva N."/>
            <person name="Velarde G.S."/>
            <person name="Anderson T.J."/>
            <person name="Clark R.C."/>
            <person name="Davidson C."/>
            <person name="Dillon G.P."/>
            <person name="Holroyd N.E."/>
            <person name="LoVerde P.T."/>
            <person name="Lloyd C."/>
            <person name="McQuillan J."/>
            <person name="Oliveira G."/>
            <person name="Otto T.D."/>
            <person name="Parker-Manuel S.J."/>
            <person name="Quail M.A."/>
            <person name="Wilson R.A."/>
            <person name="Zerlotini A."/>
            <person name="Dunne D.W."/>
            <person name="Berriman M."/>
        </authorList>
    </citation>
    <scope>NUCLEOTIDE SEQUENCE [LARGE SCALE GENOMIC DNA]</scope>
    <source>
        <strain evidence="2">Puerto Rican</strain>
    </source>
</reference>
<keyword evidence="2" id="KW-1185">Reference proteome</keyword>
<name>A0A913KUS8_SCHMA</name>
<dbReference type="WBParaSite" id="Smp_348300.1">
    <property type="protein sequence ID" value="Smp_348300.1"/>
    <property type="gene ID" value="Smp_348300"/>
</dbReference>
<proteinExistence type="predicted"/>
<organism evidence="2 3">
    <name type="scientific">Schistosoma mansoni</name>
    <name type="common">Blood fluke</name>
    <dbReference type="NCBI Taxonomy" id="6183"/>
    <lineage>
        <taxon>Eukaryota</taxon>
        <taxon>Metazoa</taxon>
        <taxon>Spiralia</taxon>
        <taxon>Lophotrochozoa</taxon>
        <taxon>Platyhelminthes</taxon>
        <taxon>Trematoda</taxon>
        <taxon>Digenea</taxon>
        <taxon>Strigeidida</taxon>
        <taxon>Schistosomatoidea</taxon>
        <taxon>Schistosomatidae</taxon>
        <taxon>Schistosoma</taxon>
    </lineage>
</organism>
<feature type="chain" id="PRO_5037426199" evidence="1">
    <location>
        <begin position="22"/>
        <end position="65"/>
    </location>
</feature>
<dbReference type="AlphaFoldDB" id="A0A913KUS8"/>
<keyword evidence="1" id="KW-0732">Signal</keyword>
<dbReference type="Proteomes" id="UP000008854">
    <property type="component" value="Unassembled WGS sequence"/>
</dbReference>
<evidence type="ECO:0000313" key="2">
    <source>
        <dbReference type="Proteomes" id="UP000008854"/>
    </source>
</evidence>
<protein>
    <submittedName>
        <fullName evidence="3">Uncharacterized protein</fullName>
    </submittedName>
</protein>